<feature type="region of interest" description="Disordered" evidence="1">
    <location>
        <begin position="189"/>
        <end position="213"/>
    </location>
</feature>
<evidence type="ECO:0000313" key="2">
    <source>
        <dbReference type="EMBL" id="KFG32243.1"/>
    </source>
</evidence>
<feature type="non-terminal residue" evidence="2">
    <location>
        <position position="1"/>
    </location>
</feature>
<protein>
    <submittedName>
        <fullName evidence="2">Uncharacterized protein</fullName>
    </submittedName>
</protein>
<dbReference type="EMBL" id="AHZU02001446">
    <property type="protein sequence ID" value="KFG32243.1"/>
    <property type="molecule type" value="Genomic_DNA"/>
</dbReference>
<proteinExistence type="predicted"/>
<comment type="caution">
    <text evidence="2">The sequence shown here is derived from an EMBL/GenBank/DDBJ whole genome shotgun (WGS) entry which is preliminary data.</text>
</comment>
<gene>
    <name evidence="2" type="ORF">TGDOM2_400950</name>
</gene>
<accession>A0A086JJC5</accession>
<feature type="compositionally biased region" description="Basic residues" evidence="1">
    <location>
        <begin position="189"/>
        <end position="205"/>
    </location>
</feature>
<organism evidence="2 3">
    <name type="scientific">Toxoplasma gondii GAB2-2007-GAL-DOM2</name>
    <dbReference type="NCBI Taxonomy" id="1130820"/>
    <lineage>
        <taxon>Eukaryota</taxon>
        <taxon>Sar</taxon>
        <taxon>Alveolata</taxon>
        <taxon>Apicomplexa</taxon>
        <taxon>Conoidasida</taxon>
        <taxon>Coccidia</taxon>
        <taxon>Eucoccidiorida</taxon>
        <taxon>Eimeriorina</taxon>
        <taxon>Sarcocystidae</taxon>
        <taxon>Toxoplasma</taxon>
    </lineage>
</organism>
<evidence type="ECO:0000256" key="1">
    <source>
        <dbReference type="SAM" id="MobiDB-lite"/>
    </source>
</evidence>
<name>A0A086JJC5_TOXGO</name>
<evidence type="ECO:0000313" key="3">
    <source>
        <dbReference type="Proteomes" id="UP000028837"/>
    </source>
</evidence>
<dbReference type="Proteomes" id="UP000028837">
    <property type="component" value="Unassembled WGS sequence"/>
</dbReference>
<dbReference type="VEuPathDB" id="ToxoDB:TGDOM2_400950"/>
<reference evidence="2 3" key="1">
    <citation type="submission" date="2014-02" db="EMBL/GenBank/DDBJ databases">
        <authorList>
            <person name="Sibley D."/>
            <person name="Venepally P."/>
            <person name="Karamycheva S."/>
            <person name="Hadjithomas M."/>
            <person name="Khan A."/>
            <person name="Brunk B."/>
            <person name="Roos D."/>
            <person name="Caler E."/>
            <person name="Lorenzi H."/>
        </authorList>
    </citation>
    <scope>NUCLEOTIDE SEQUENCE [LARGE SCALE GENOMIC DNA]</scope>
    <source>
        <strain evidence="2 3">GAB2-2007-GAL-DOM2</strain>
    </source>
</reference>
<sequence>TWSERAMRSAHYILQLLDRRCTPGVCPAYPSSTLRLVPARGREPEDPEDDGLECRVLALPSTRERRRDFRPRDLQPRDFHELHGRPASRQHRDALGISTSRHFTGEVVVAFLSQTDTPVFRLFQVESRKMCTGCAYARSAARPGFDASATGIDGERGNDWAVVRLGAEGSYEVSKRGFLKFVDISGRSGTRRKGTRPHAKQKMAGKNRYNDVI</sequence>
<dbReference type="AlphaFoldDB" id="A0A086JJC5"/>